<feature type="domain" description="HTH crp-type" evidence="4">
    <location>
        <begin position="159"/>
        <end position="233"/>
    </location>
</feature>
<name>A0A3G2UYQ6_SPHYA</name>
<reference evidence="5 6" key="1">
    <citation type="submission" date="2018-10" db="EMBL/GenBank/DDBJ databases">
        <title>Characterization and genome analysis of a novel bacterium Sphingobium yanoikuyae SJTF8 capable of degrading PAHs.</title>
        <authorList>
            <person name="Yin C."/>
            <person name="Xiong W."/>
            <person name="Liang R."/>
        </authorList>
    </citation>
    <scope>NUCLEOTIDE SEQUENCE [LARGE SCALE GENOMIC DNA]</scope>
    <source>
        <strain evidence="5 6">SJTF8</strain>
    </source>
</reference>
<dbReference type="SMART" id="SM00419">
    <property type="entry name" value="HTH_CRP"/>
    <property type="match status" value="1"/>
</dbReference>
<dbReference type="GO" id="GO:0003677">
    <property type="term" value="F:DNA binding"/>
    <property type="evidence" value="ECO:0007669"/>
    <property type="project" value="UniProtKB-KW"/>
</dbReference>
<dbReference type="Pfam" id="PF00027">
    <property type="entry name" value="cNMP_binding"/>
    <property type="match status" value="1"/>
</dbReference>
<dbReference type="SUPFAM" id="SSF51206">
    <property type="entry name" value="cAMP-binding domain-like"/>
    <property type="match status" value="1"/>
</dbReference>
<evidence type="ECO:0000256" key="3">
    <source>
        <dbReference type="ARBA" id="ARBA00023163"/>
    </source>
</evidence>
<dbReference type="InterPro" id="IPR018490">
    <property type="entry name" value="cNMP-bd_dom_sf"/>
</dbReference>
<proteinExistence type="predicted"/>
<protein>
    <submittedName>
        <fullName evidence="5">Crp/Fnr family transcriptional regulator</fullName>
    </submittedName>
</protein>
<dbReference type="InterPro" id="IPR014710">
    <property type="entry name" value="RmlC-like_jellyroll"/>
</dbReference>
<dbReference type="CDD" id="cd00038">
    <property type="entry name" value="CAP_ED"/>
    <property type="match status" value="1"/>
</dbReference>
<sequence>MVSRYCLEAVMQNISAQDTLIRKLTTHSRLSTAESAAIAELPARIMNYERGSFISRQTDFARDAFVVLTGIACQQQTTRAGARQILTVYLSGDVANVDPGFAGESQDVIAITPVEVALISLDALNHIFTEFPNVGTAFRREAASELALLQSRLVSLGRCNARQRIARFACEMASRQRASGGSEPEFIEWPWTQEELGDLTGLTAVHVNRTLKSLREDGVLALSRGRLQVTDWNAIEFAAGLNRNSTDQKRPALHKCLADLSLQPTQAEYRSI</sequence>
<dbReference type="Pfam" id="PF13545">
    <property type="entry name" value="HTH_Crp_2"/>
    <property type="match status" value="1"/>
</dbReference>
<gene>
    <name evidence="5" type="ORF">EBF16_10705</name>
</gene>
<evidence type="ECO:0000313" key="5">
    <source>
        <dbReference type="EMBL" id="AYO77311.1"/>
    </source>
</evidence>
<dbReference type="InterPro" id="IPR000595">
    <property type="entry name" value="cNMP-bd_dom"/>
</dbReference>
<dbReference type="InterPro" id="IPR036390">
    <property type="entry name" value="WH_DNA-bd_sf"/>
</dbReference>
<dbReference type="Proteomes" id="UP000280708">
    <property type="component" value="Chromosome"/>
</dbReference>
<keyword evidence="1" id="KW-0805">Transcription regulation</keyword>
<evidence type="ECO:0000259" key="4">
    <source>
        <dbReference type="PROSITE" id="PS51063"/>
    </source>
</evidence>
<evidence type="ECO:0000256" key="2">
    <source>
        <dbReference type="ARBA" id="ARBA00023125"/>
    </source>
</evidence>
<dbReference type="SUPFAM" id="SSF46785">
    <property type="entry name" value="Winged helix' DNA-binding domain"/>
    <property type="match status" value="1"/>
</dbReference>
<dbReference type="PROSITE" id="PS51063">
    <property type="entry name" value="HTH_CRP_2"/>
    <property type="match status" value="1"/>
</dbReference>
<evidence type="ECO:0000256" key="1">
    <source>
        <dbReference type="ARBA" id="ARBA00023015"/>
    </source>
</evidence>
<dbReference type="InterPro" id="IPR012318">
    <property type="entry name" value="HTH_CRP"/>
</dbReference>
<dbReference type="EMBL" id="CP033230">
    <property type="protein sequence ID" value="AYO77311.1"/>
    <property type="molecule type" value="Genomic_DNA"/>
</dbReference>
<dbReference type="Gene3D" id="2.60.120.10">
    <property type="entry name" value="Jelly Rolls"/>
    <property type="match status" value="1"/>
</dbReference>
<organism evidence="5 6">
    <name type="scientific">Sphingobium yanoikuyae</name>
    <name type="common">Sphingomonas yanoikuyae</name>
    <dbReference type="NCBI Taxonomy" id="13690"/>
    <lineage>
        <taxon>Bacteria</taxon>
        <taxon>Pseudomonadati</taxon>
        <taxon>Pseudomonadota</taxon>
        <taxon>Alphaproteobacteria</taxon>
        <taxon>Sphingomonadales</taxon>
        <taxon>Sphingomonadaceae</taxon>
        <taxon>Sphingobium</taxon>
    </lineage>
</organism>
<accession>A0A3G2UYQ6</accession>
<dbReference type="AlphaFoldDB" id="A0A3G2UYQ6"/>
<evidence type="ECO:0000313" key="6">
    <source>
        <dbReference type="Proteomes" id="UP000280708"/>
    </source>
</evidence>
<keyword evidence="2" id="KW-0238">DNA-binding</keyword>
<dbReference type="GO" id="GO:0006355">
    <property type="term" value="P:regulation of DNA-templated transcription"/>
    <property type="evidence" value="ECO:0007669"/>
    <property type="project" value="InterPro"/>
</dbReference>
<keyword evidence="3" id="KW-0804">Transcription</keyword>